<evidence type="ECO:0000313" key="2">
    <source>
        <dbReference type="Proteomes" id="UP001197214"/>
    </source>
</evidence>
<evidence type="ECO:0008006" key="3">
    <source>
        <dbReference type="Google" id="ProtNLM"/>
    </source>
</evidence>
<proteinExistence type="predicted"/>
<evidence type="ECO:0000313" key="1">
    <source>
        <dbReference type="EMBL" id="MBW4329618.1"/>
    </source>
</evidence>
<organism evidence="1 2">
    <name type="scientific">Stakelama flava</name>
    <dbReference type="NCBI Taxonomy" id="2860338"/>
    <lineage>
        <taxon>Bacteria</taxon>
        <taxon>Pseudomonadati</taxon>
        <taxon>Pseudomonadota</taxon>
        <taxon>Alphaproteobacteria</taxon>
        <taxon>Sphingomonadales</taxon>
        <taxon>Sphingomonadaceae</taxon>
        <taxon>Stakelama</taxon>
    </lineage>
</organism>
<dbReference type="PROSITE" id="PS51257">
    <property type="entry name" value="PROKAR_LIPOPROTEIN"/>
    <property type="match status" value="1"/>
</dbReference>
<reference evidence="1 2" key="1">
    <citation type="submission" date="2021-07" db="EMBL/GenBank/DDBJ databases">
        <title>Stakelama flava sp. nov., a novel endophytic bacterium isolated from branch of Kandelia candel.</title>
        <authorList>
            <person name="Tuo L."/>
        </authorList>
    </citation>
    <scope>NUCLEOTIDE SEQUENCE [LARGE SCALE GENOMIC DNA]</scope>
    <source>
        <strain evidence="1 2">CBK3Z-3</strain>
    </source>
</reference>
<accession>A0ABS6XHD1</accession>
<protein>
    <recommendedName>
        <fullName evidence="3">Lipoprotein</fullName>
    </recommendedName>
</protein>
<comment type="caution">
    <text evidence="1">The sequence shown here is derived from an EMBL/GenBank/DDBJ whole genome shotgun (WGS) entry which is preliminary data.</text>
</comment>
<gene>
    <name evidence="1" type="ORF">KY084_01850</name>
</gene>
<dbReference type="RefSeq" id="WP_219236702.1">
    <property type="nucleotide sequence ID" value="NZ_JAHWZX010000001.1"/>
</dbReference>
<name>A0ABS6XHD1_9SPHN</name>
<dbReference type="Proteomes" id="UP001197214">
    <property type="component" value="Unassembled WGS sequence"/>
</dbReference>
<keyword evidence="2" id="KW-1185">Reference proteome</keyword>
<dbReference type="EMBL" id="JAHWZX010000001">
    <property type="protein sequence ID" value="MBW4329618.1"/>
    <property type="molecule type" value="Genomic_DNA"/>
</dbReference>
<sequence>MAIRGLGGASAVTLALLAGACADRSNDKQDLTPEILAQIAQSCGATDARLYPQGSGWPNVGFRFTDTAPAPDKPTPTVKCMGKRLEGYRYGYMMLDPAGATMR</sequence>